<dbReference type="InterPro" id="IPR050093">
    <property type="entry name" value="ABC_SmlMolc_Importer"/>
</dbReference>
<dbReference type="EMBL" id="CP125942">
    <property type="protein sequence ID" value="XAO46407.1"/>
    <property type="molecule type" value="Genomic_DNA"/>
</dbReference>
<gene>
    <name evidence="5" type="ORF">QMQ05_02340</name>
</gene>
<dbReference type="SUPFAM" id="SSF52540">
    <property type="entry name" value="P-loop containing nucleoside triphosphate hydrolases"/>
    <property type="match status" value="1"/>
</dbReference>
<evidence type="ECO:0000313" key="6">
    <source>
        <dbReference type="Proteomes" id="UP001486888"/>
    </source>
</evidence>
<dbReference type="KEGG" id="gey:QMQ05_02340"/>
<evidence type="ECO:0000256" key="2">
    <source>
        <dbReference type="ARBA" id="ARBA00022741"/>
    </source>
</evidence>
<dbReference type="Pfam" id="PF00005">
    <property type="entry name" value="ABC_tran"/>
    <property type="match status" value="1"/>
</dbReference>
<feature type="domain" description="ABC transporter" evidence="4">
    <location>
        <begin position="1"/>
        <end position="228"/>
    </location>
</feature>
<dbReference type="GO" id="GO:0016887">
    <property type="term" value="F:ATP hydrolysis activity"/>
    <property type="evidence" value="ECO:0007669"/>
    <property type="project" value="InterPro"/>
</dbReference>
<dbReference type="InterPro" id="IPR017871">
    <property type="entry name" value="ABC_transporter-like_CS"/>
</dbReference>
<reference evidence="5 6" key="1">
    <citation type="submission" date="2023-05" db="EMBL/GenBank/DDBJ databases">
        <title>Glutamicibacter sp. B1, complete genome.</title>
        <authorList>
            <person name="Long Y.H."/>
            <person name="Fang T."/>
            <person name="Li X.Y."/>
        </authorList>
    </citation>
    <scope>NUCLEOTIDE SEQUENCE [LARGE SCALE GENOMIC DNA]</scope>
    <source>
        <strain evidence="5 6">B1</strain>
    </source>
</reference>
<keyword evidence="2" id="KW-0547">Nucleotide-binding</keyword>
<protein>
    <submittedName>
        <fullName evidence="5">ATP-binding cassette domain-containing protein</fullName>
    </submittedName>
</protein>
<keyword evidence="1" id="KW-0813">Transport</keyword>
<dbReference type="AlphaFoldDB" id="A0AAU6WF26"/>
<keyword evidence="3 5" id="KW-0067">ATP-binding</keyword>
<evidence type="ECO:0000256" key="1">
    <source>
        <dbReference type="ARBA" id="ARBA00022448"/>
    </source>
</evidence>
<keyword evidence="6" id="KW-1185">Reference proteome</keyword>
<sequence>MQVPRTGFEVNAEFQVRAGSTLAIMGPSGAGKSTIVNAIAGTQKIAGGRIELDSKVLADEHQHLAPHLRGVGLLSQEPHLFPHMDALKNIAFGAHASGIAKPAALEMARGWLKRLGLEELTHQRPAALSGGQRQRIALARALAARPKLLLIDEPFASLDVEAAMDMRQLVRDELTRTSTSAILISHSAADTQSLADELVVLDRGQIVDSGSVQEVFANPVNRFMRAVVATLPAAAQKERE</sequence>
<dbReference type="RefSeq" id="WP_345472695.1">
    <property type="nucleotide sequence ID" value="NZ_CP125942.1"/>
</dbReference>
<dbReference type="PANTHER" id="PTHR42781:SF4">
    <property type="entry name" value="SPERMIDINE_PUTRESCINE IMPORT ATP-BINDING PROTEIN POTA"/>
    <property type="match status" value="1"/>
</dbReference>
<evidence type="ECO:0000256" key="3">
    <source>
        <dbReference type="ARBA" id="ARBA00022840"/>
    </source>
</evidence>
<dbReference type="Gene3D" id="3.40.50.300">
    <property type="entry name" value="P-loop containing nucleotide triphosphate hydrolases"/>
    <property type="match status" value="1"/>
</dbReference>
<name>A0AAU6WF26_9MICC</name>
<dbReference type="PANTHER" id="PTHR42781">
    <property type="entry name" value="SPERMIDINE/PUTRESCINE IMPORT ATP-BINDING PROTEIN POTA"/>
    <property type="match status" value="1"/>
</dbReference>
<dbReference type="InterPro" id="IPR003593">
    <property type="entry name" value="AAA+_ATPase"/>
</dbReference>
<dbReference type="SMART" id="SM00382">
    <property type="entry name" value="AAA"/>
    <property type="match status" value="1"/>
</dbReference>
<proteinExistence type="predicted"/>
<dbReference type="Proteomes" id="UP001486888">
    <property type="component" value="Chromosome"/>
</dbReference>
<dbReference type="PROSITE" id="PS50893">
    <property type="entry name" value="ABC_TRANSPORTER_2"/>
    <property type="match status" value="1"/>
</dbReference>
<dbReference type="GO" id="GO:0005524">
    <property type="term" value="F:ATP binding"/>
    <property type="evidence" value="ECO:0007669"/>
    <property type="project" value="UniProtKB-KW"/>
</dbReference>
<dbReference type="PROSITE" id="PS00211">
    <property type="entry name" value="ABC_TRANSPORTER_1"/>
    <property type="match status" value="1"/>
</dbReference>
<evidence type="ECO:0000259" key="4">
    <source>
        <dbReference type="PROSITE" id="PS50893"/>
    </source>
</evidence>
<accession>A0AAU6WF26</accession>
<evidence type="ECO:0000313" key="5">
    <source>
        <dbReference type="EMBL" id="XAO46407.1"/>
    </source>
</evidence>
<dbReference type="InterPro" id="IPR003439">
    <property type="entry name" value="ABC_transporter-like_ATP-bd"/>
</dbReference>
<dbReference type="InterPro" id="IPR027417">
    <property type="entry name" value="P-loop_NTPase"/>
</dbReference>
<organism evidence="5 6">
    <name type="scientific">Glutamicibacter ectropisis</name>
    <dbReference type="NCBI Taxonomy" id="3046593"/>
    <lineage>
        <taxon>Bacteria</taxon>
        <taxon>Bacillati</taxon>
        <taxon>Actinomycetota</taxon>
        <taxon>Actinomycetes</taxon>
        <taxon>Micrococcales</taxon>
        <taxon>Micrococcaceae</taxon>
        <taxon>Glutamicibacter</taxon>
    </lineage>
</organism>